<dbReference type="PANTHER" id="PTHR11680">
    <property type="entry name" value="SERINE HYDROXYMETHYLTRANSFERASE"/>
    <property type="match status" value="1"/>
</dbReference>
<dbReference type="InterPro" id="IPR039429">
    <property type="entry name" value="SHMT-like_dom"/>
</dbReference>
<comment type="cofactor">
    <cofactor evidence="2">
        <name>pyridoxal 5'-phosphate</name>
        <dbReference type="ChEBI" id="CHEBI:597326"/>
    </cofactor>
</comment>
<evidence type="ECO:0000313" key="7">
    <source>
        <dbReference type="Proteomes" id="UP000236333"/>
    </source>
</evidence>
<dbReference type="GO" id="GO:0030170">
    <property type="term" value="F:pyridoxal phosphate binding"/>
    <property type="evidence" value="ECO:0007669"/>
    <property type="project" value="InterPro"/>
</dbReference>
<feature type="domain" description="Serine hydroxymethyltransferase-like" evidence="5">
    <location>
        <begin position="65"/>
        <end position="117"/>
    </location>
</feature>
<accession>A0A2J8A127</accession>
<dbReference type="PANTHER" id="PTHR11680:SF35">
    <property type="entry name" value="SERINE HYDROXYMETHYLTRANSFERASE 1"/>
    <property type="match status" value="1"/>
</dbReference>
<dbReference type="GO" id="GO:0035999">
    <property type="term" value="P:tetrahydrofolate interconversion"/>
    <property type="evidence" value="ECO:0007669"/>
    <property type="project" value="UniProtKB-UniPathway"/>
</dbReference>
<evidence type="ECO:0000313" key="6">
    <source>
        <dbReference type="EMBL" id="PNH06214.1"/>
    </source>
</evidence>
<dbReference type="GO" id="GO:0004372">
    <property type="term" value="F:glycine hydroxymethyltransferase activity"/>
    <property type="evidence" value="ECO:0007669"/>
    <property type="project" value="UniProtKB-EC"/>
</dbReference>
<reference evidence="6 7" key="1">
    <citation type="journal article" date="2017" name="Mol. Biol. Evol.">
        <title>The 4-celled Tetrabaena socialis nuclear genome reveals the essential components for genetic control of cell number at the origin of multicellularity in the volvocine lineage.</title>
        <authorList>
            <person name="Featherston J."/>
            <person name="Arakaki Y."/>
            <person name="Hanschen E.R."/>
            <person name="Ferris P.J."/>
            <person name="Michod R.E."/>
            <person name="Olson B.J.S.C."/>
            <person name="Nozaki H."/>
            <person name="Durand P.M."/>
        </authorList>
    </citation>
    <scope>NUCLEOTIDE SEQUENCE [LARGE SCALE GENOMIC DNA]</scope>
    <source>
        <strain evidence="6 7">NIES-571</strain>
    </source>
</reference>
<keyword evidence="3" id="KW-0663">Pyridoxal phosphate</keyword>
<evidence type="ECO:0000259" key="5">
    <source>
        <dbReference type="Pfam" id="PF00464"/>
    </source>
</evidence>
<sequence length="141" mass="15566">MLGDSPIVLYKGSDERRSHVSVQALEALQPRQREAAFVQSPKGLNSSYRPKSRLAEARPLPAPRSGLVATGALATPFELADIVTTTTHKSLRGPRAGMIFFRRALEALQPRQREAAFVQSPKVLQRVCAASTGSLFERRRR</sequence>
<comment type="caution">
    <text evidence="6">The sequence shown here is derived from an EMBL/GenBank/DDBJ whole genome shotgun (WGS) entry which is preliminary data.</text>
</comment>
<name>A0A2J8A127_9CHLO</name>
<dbReference type="GO" id="GO:0005739">
    <property type="term" value="C:mitochondrion"/>
    <property type="evidence" value="ECO:0007669"/>
    <property type="project" value="TreeGrafter"/>
</dbReference>
<dbReference type="AlphaFoldDB" id="A0A2J8A127"/>
<dbReference type="PROSITE" id="PS00096">
    <property type="entry name" value="SHMT"/>
    <property type="match status" value="1"/>
</dbReference>
<dbReference type="Pfam" id="PF00464">
    <property type="entry name" value="SHMT"/>
    <property type="match status" value="1"/>
</dbReference>
<comment type="catalytic activity">
    <reaction evidence="1">
        <text>(6R)-5,10-methylene-5,6,7,8-tetrahydrofolate + glycine + H2O = (6S)-5,6,7,8-tetrahydrofolate + L-serine</text>
        <dbReference type="Rhea" id="RHEA:15481"/>
        <dbReference type="ChEBI" id="CHEBI:15377"/>
        <dbReference type="ChEBI" id="CHEBI:15636"/>
        <dbReference type="ChEBI" id="CHEBI:33384"/>
        <dbReference type="ChEBI" id="CHEBI:57305"/>
        <dbReference type="ChEBI" id="CHEBI:57453"/>
        <dbReference type="EC" id="2.1.2.1"/>
    </reaction>
</comment>
<organism evidence="6 7">
    <name type="scientific">Tetrabaena socialis</name>
    <dbReference type="NCBI Taxonomy" id="47790"/>
    <lineage>
        <taxon>Eukaryota</taxon>
        <taxon>Viridiplantae</taxon>
        <taxon>Chlorophyta</taxon>
        <taxon>core chlorophytes</taxon>
        <taxon>Chlorophyceae</taxon>
        <taxon>CS clade</taxon>
        <taxon>Chlamydomonadales</taxon>
        <taxon>Tetrabaenaceae</taxon>
        <taxon>Tetrabaena</taxon>
    </lineage>
</organism>
<dbReference type="Gene3D" id="3.40.640.10">
    <property type="entry name" value="Type I PLP-dependent aspartate aminotransferase-like (Major domain)"/>
    <property type="match status" value="1"/>
</dbReference>
<dbReference type="InterPro" id="IPR015424">
    <property type="entry name" value="PyrdxlP-dep_Trfase"/>
</dbReference>
<dbReference type="GO" id="GO:0008168">
    <property type="term" value="F:methyltransferase activity"/>
    <property type="evidence" value="ECO:0007669"/>
    <property type="project" value="UniProtKB-KW"/>
</dbReference>
<dbReference type="InterPro" id="IPR019798">
    <property type="entry name" value="Ser_HO-MeTrfase_PLP_BS"/>
</dbReference>
<evidence type="ECO:0000256" key="4">
    <source>
        <dbReference type="SAM" id="MobiDB-lite"/>
    </source>
</evidence>
<dbReference type="UniPathway" id="UPA00193"/>
<dbReference type="SUPFAM" id="SSF53383">
    <property type="entry name" value="PLP-dependent transferases"/>
    <property type="match status" value="1"/>
</dbReference>
<evidence type="ECO:0000256" key="2">
    <source>
        <dbReference type="ARBA" id="ARBA00001933"/>
    </source>
</evidence>
<protein>
    <submittedName>
        <fullName evidence="6">Serine hydroxymethyltransferase, mitochondrial</fullName>
    </submittedName>
</protein>
<dbReference type="InterPro" id="IPR015421">
    <property type="entry name" value="PyrdxlP-dep_Trfase_major"/>
</dbReference>
<dbReference type="Proteomes" id="UP000236333">
    <property type="component" value="Unassembled WGS sequence"/>
</dbReference>
<evidence type="ECO:0000256" key="1">
    <source>
        <dbReference type="ARBA" id="ARBA00001528"/>
    </source>
</evidence>
<dbReference type="EMBL" id="PGGS01000250">
    <property type="protein sequence ID" value="PNH06214.1"/>
    <property type="molecule type" value="Genomic_DNA"/>
</dbReference>
<dbReference type="InterPro" id="IPR049943">
    <property type="entry name" value="Ser_HO-MeTrfase-like"/>
</dbReference>
<dbReference type="GO" id="GO:0019264">
    <property type="term" value="P:glycine biosynthetic process from serine"/>
    <property type="evidence" value="ECO:0007669"/>
    <property type="project" value="TreeGrafter"/>
</dbReference>
<proteinExistence type="predicted"/>
<dbReference type="GO" id="GO:0032259">
    <property type="term" value="P:methylation"/>
    <property type="evidence" value="ECO:0007669"/>
    <property type="project" value="UniProtKB-KW"/>
</dbReference>
<keyword evidence="7" id="KW-1185">Reference proteome</keyword>
<keyword evidence="6" id="KW-0808">Transferase</keyword>
<gene>
    <name evidence="6" type="ORF">TSOC_007445</name>
</gene>
<feature type="region of interest" description="Disordered" evidence="4">
    <location>
        <begin position="37"/>
        <end position="60"/>
    </location>
</feature>
<evidence type="ECO:0000256" key="3">
    <source>
        <dbReference type="ARBA" id="ARBA00022898"/>
    </source>
</evidence>
<dbReference type="OrthoDB" id="10265628at2759"/>
<keyword evidence="6" id="KW-0489">Methyltransferase</keyword>